<organism evidence="2 3">
    <name type="scientific">Paramecium sonneborni</name>
    <dbReference type="NCBI Taxonomy" id="65129"/>
    <lineage>
        <taxon>Eukaryota</taxon>
        <taxon>Sar</taxon>
        <taxon>Alveolata</taxon>
        <taxon>Ciliophora</taxon>
        <taxon>Intramacronucleata</taxon>
        <taxon>Oligohymenophorea</taxon>
        <taxon>Peniculida</taxon>
        <taxon>Parameciidae</taxon>
        <taxon>Paramecium</taxon>
    </lineage>
</organism>
<sequence length="295" mass="34286">MQLKSVHQYYIKAKNQSKEQKGTKGKEQTQTTASQISLILSRMNNKNIQDQKAASDRAKNNIQISPKLQNCLSASNLMSKTSQSPKLSECVLIDKKFAKECPSRITNGNEIQLPTDINSFLEMEERKRSLNNFKEQLSQNIMKIQHLDQLQAQVQLIELQLHSIVQTIIQLKDSLCMQLQQEQLSYTQITQSISDSLYKMKDDILHNEVNIIESMQMKPFHNIMTIYKKRLDEHQSCVQQMISKRQFVIQFNQWCQQLMLKLQVDNKSNFDGEEKENCFYGSNKIAESPKFRSSN</sequence>
<proteinExistence type="predicted"/>
<protein>
    <submittedName>
        <fullName evidence="2">Uncharacterized protein</fullName>
    </submittedName>
</protein>
<dbReference type="EMBL" id="CAJJDN010000050">
    <property type="protein sequence ID" value="CAD8086899.1"/>
    <property type="molecule type" value="Genomic_DNA"/>
</dbReference>
<dbReference type="AlphaFoldDB" id="A0A8S1N731"/>
<evidence type="ECO:0000313" key="3">
    <source>
        <dbReference type="Proteomes" id="UP000692954"/>
    </source>
</evidence>
<evidence type="ECO:0000313" key="2">
    <source>
        <dbReference type="EMBL" id="CAD8086899.1"/>
    </source>
</evidence>
<feature type="compositionally biased region" description="Basic and acidic residues" evidence="1">
    <location>
        <begin position="16"/>
        <end position="27"/>
    </location>
</feature>
<keyword evidence="3" id="KW-1185">Reference proteome</keyword>
<name>A0A8S1N731_9CILI</name>
<dbReference type="Proteomes" id="UP000692954">
    <property type="component" value="Unassembled WGS sequence"/>
</dbReference>
<reference evidence="2" key="1">
    <citation type="submission" date="2021-01" db="EMBL/GenBank/DDBJ databases">
        <authorList>
            <consortium name="Genoscope - CEA"/>
            <person name="William W."/>
        </authorList>
    </citation>
    <scope>NUCLEOTIDE SEQUENCE</scope>
</reference>
<dbReference type="OrthoDB" id="295792at2759"/>
<feature type="region of interest" description="Disordered" evidence="1">
    <location>
        <begin position="12"/>
        <end position="32"/>
    </location>
</feature>
<gene>
    <name evidence="2" type="ORF">PSON_ATCC_30995.1.T0500246</name>
</gene>
<evidence type="ECO:0000256" key="1">
    <source>
        <dbReference type="SAM" id="MobiDB-lite"/>
    </source>
</evidence>
<accession>A0A8S1N731</accession>
<comment type="caution">
    <text evidence="2">The sequence shown here is derived from an EMBL/GenBank/DDBJ whole genome shotgun (WGS) entry which is preliminary data.</text>
</comment>